<proteinExistence type="predicted"/>
<dbReference type="Proteomes" id="UP000265354">
    <property type="component" value="Unassembled WGS sequence"/>
</dbReference>
<comment type="caution">
    <text evidence="1">The sequence shown here is derived from an EMBL/GenBank/DDBJ whole genome shotgun (WGS) entry which is preliminary data.</text>
</comment>
<reference evidence="1 2" key="1">
    <citation type="submission" date="2018-07" db="EMBL/GenBank/DDBJ databases">
        <title>Whole Genome Shotgun Sequence of Streptomyces spongiicola strain 531S.</title>
        <authorList>
            <person name="Dohra H."/>
            <person name="Kodani S."/>
        </authorList>
    </citation>
    <scope>NUCLEOTIDE SEQUENCE [LARGE SCALE GENOMIC DNA]</scope>
    <source>
        <strain evidence="1 2">531S</strain>
    </source>
</reference>
<evidence type="ECO:0000313" key="1">
    <source>
        <dbReference type="EMBL" id="GBQ00192.1"/>
    </source>
</evidence>
<sequence length="72" mass="8055">MTRPDWMFNPFQRDASWVAVPTEIAMGLEPERGALDHLHHFAGHDRREGRARADARSPWVLGAGPCRHAAAP</sequence>
<evidence type="ECO:0000313" key="2">
    <source>
        <dbReference type="Proteomes" id="UP000265354"/>
    </source>
</evidence>
<accession>A0A388SWE4</accession>
<protein>
    <submittedName>
        <fullName evidence="1">Uncharacterized protein</fullName>
    </submittedName>
</protein>
<dbReference type="EMBL" id="BGZL01000004">
    <property type="protein sequence ID" value="GBQ00192.1"/>
    <property type="molecule type" value="Genomic_DNA"/>
</dbReference>
<organism evidence="1 2">
    <name type="scientific">Streptomyces spongiicola</name>
    <dbReference type="NCBI Taxonomy" id="1690221"/>
    <lineage>
        <taxon>Bacteria</taxon>
        <taxon>Bacillati</taxon>
        <taxon>Actinomycetota</taxon>
        <taxon>Actinomycetes</taxon>
        <taxon>Kitasatosporales</taxon>
        <taxon>Streptomycetaceae</taxon>
        <taxon>Streptomyces</taxon>
    </lineage>
</organism>
<name>A0A388SWE4_9ACTN</name>
<dbReference type="AlphaFoldDB" id="A0A388SWE4"/>
<gene>
    <name evidence="1" type="ORF">SSP531S_16060</name>
</gene>